<evidence type="ECO:0000313" key="5">
    <source>
        <dbReference type="EMBL" id="UUI76253.1"/>
    </source>
</evidence>
<evidence type="ECO:0000256" key="2">
    <source>
        <dbReference type="ARBA" id="ARBA00023125"/>
    </source>
</evidence>
<dbReference type="Gene3D" id="3.40.50.2300">
    <property type="match status" value="2"/>
</dbReference>
<proteinExistence type="predicted"/>
<keyword evidence="3" id="KW-0804">Transcription</keyword>
<dbReference type="Pfam" id="PF13377">
    <property type="entry name" value="Peripla_BP_3"/>
    <property type="match status" value="1"/>
</dbReference>
<protein>
    <submittedName>
        <fullName evidence="5">Substrate-binding domain-containing protein</fullName>
    </submittedName>
</protein>
<keyword evidence="1" id="KW-0805">Transcription regulation</keyword>
<dbReference type="Proteomes" id="UP001316189">
    <property type="component" value="Chromosome"/>
</dbReference>
<evidence type="ECO:0000313" key="6">
    <source>
        <dbReference type="Proteomes" id="UP001316189"/>
    </source>
</evidence>
<sequence>MTSRADAVGLVLARPARMLGLEPFFMELIAGIEETLGSDDRSLLLHVVPDHDAEIAAYRRWGKGQMVDAVVVVNVVADDPRLPVLAELGIPAVVIGGPTRDLPFSNVWIDNAQAMRDAVAHLVSLGHLHLARVSGPAALAHTQTRTEAFLSECTRRGAEGTVVEGDYTELSGTRATRALLGRRGAPSAIVYDNDVMALAGLGVAQEMGVSVPERLSILAWDDSALCRLAHPPLSAMSLDVHAMGAQAADCVLNLLADGPVASHMAPLPRLVARGSTATYTP</sequence>
<dbReference type="PANTHER" id="PTHR30146:SF155">
    <property type="entry name" value="ALANINE RACEMASE"/>
    <property type="match status" value="1"/>
</dbReference>
<name>A0ABY5L6P3_9CELL</name>
<dbReference type="PANTHER" id="PTHR30146">
    <property type="entry name" value="LACI-RELATED TRANSCRIPTIONAL REPRESSOR"/>
    <property type="match status" value="1"/>
</dbReference>
<keyword evidence="2" id="KW-0238">DNA-binding</keyword>
<evidence type="ECO:0000256" key="1">
    <source>
        <dbReference type="ARBA" id="ARBA00023015"/>
    </source>
</evidence>
<keyword evidence="6" id="KW-1185">Reference proteome</keyword>
<dbReference type="CDD" id="cd06267">
    <property type="entry name" value="PBP1_LacI_sugar_binding-like"/>
    <property type="match status" value="1"/>
</dbReference>
<dbReference type="SUPFAM" id="SSF53822">
    <property type="entry name" value="Periplasmic binding protein-like I"/>
    <property type="match status" value="1"/>
</dbReference>
<dbReference type="InterPro" id="IPR028082">
    <property type="entry name" value="Peripla_BP_I"/>
</dbReference>
<dbReference type="RefSeq" id="WP_227570498.1">
    <property type="nucleotide sequence ID" value="NZ_CP101988.1"/>
</dbReference>
<reference evidence="5 6" key="1">
    <citation type="submission" date="2022-07" db="EMBL/GenBank/DDBJ databases">
        <title>Novel species in genus cellulomonas.</title>
        <authorList>
            <person name="Ye L."/>
        </authorList>
    </citation>
    <scope>NUCLEOTIDE SEQUENCE [LARGE SCALE GENOMIC DNA]</scope>
    <source>
        <strain evidence="6">zg-Y338</strain>
    </source>
</reference>
<dbReference type="InterPro" id="IPR046335">
    <property type="entry name" value="LacI/GalR-like_sensor"/>
</dbReference>
<feature type="domain" description="Transcriptional regulator LacI/GalR-like sensor" evidence="4">
    <location>
        <begin position="119"/>
        <end position="276"/>
    </location>
</feature>
<gene>
    <name evidence="5" type="ORF">NP064_04980</name>
</gene>
<dbReference type="EMBL" id="CP101988">
    <property type="protein sequence ID" value="UUI76253.1"/>
    <property type="molecule type" value="Genomic_DNA"/>
</dbReference>
<evidence type="ECO:0000259" key="4">
    <source>
        <dbReference type="Pfam" id="PF13377"/>
    </source>
</evidence>
<organism evidence="5 6">
    <name type="scientific">Cellulomonas chengniuliangii</name>
    <dbReference type="NCBI Taxonomy" id="2968084"/>
    <lineage>
        <taxon>Bacteria</taxon>
        <taxon>Bacillati</taxon>
        <taxon>Actinomycetota</taxon>
        <taxon>Actinomycetes</taxon>
        <taxon>Micrococcales</taxon>
        <taxon>Cellulomonadaceae</taxon>
        <taxon>Cellulomonas</taxon>
    </lineage>
</organism>
<accession>A0ABY5L6P3</accession>
<evidence type="ECO:0000256" key="3">
    <source>
        <dbReference type="ARBA" id="ARBA00023163"/>
    </source>
</evidence>